<keyword evidence="3 5" id="KW-0371">Homeobox</keyword>
<dbReference type="InterPro" id="IPR020479">
    <property type="entry name" value="HD_metazoa"/>
</dbReference>
<dbReference type="InterPro" id="IPR050394">
    <property type="entry name" value="Homeobox_NK-like"/>
</dbReference>
<dbReference type="CDD" id="cd00086">
    <property type="entry name" value="homeodomain"/>
    <property type="match status" value="1"/>
</dbReference>
<dbReference type="InterPro" id="IPR009057">
    <property type="entry name" value="Homeodomain-like_sf"/>
</dbReference>
<dbReference type="InterPro" id="IPR000047">
    <property type="entry name" value="HTH_motif"/>
</dbReference>
<organism evidence="9 10">
    <name type="scientific">Coilia grayii</name>
    <name type="common">Gray's grenadier anchovy</name>
    <dbReference type="NCBI Taxonomy" id="363190"/>
    <lineage>
        <taxon>Eukaryota</taxon>
        <taxon>Metazoa</taxon>
        <taxon>Chordata</taxon>
        <taxon>Craniata</taxon>
        <taxon>Vertebrata</taxon>
        <taxon>Euteleostomi</taxon>
        <taxon>Actinopterygii</taxon>
        <taxon>Neopterygii</taxon>
        <taxon>Teleostei</taxon>
        <taxon>Clupei</taxon>
        <taxon>Clupeiformes</taxon>
        <taxon>Clupeoidei</taxon>
        <taxon>Engraulidae</taxon>
        <taxon>Coilinae</taxon>
        <taxon>Coilia</taxon>
    </lineage>
</organism>
<evidence type="ECO:0000256" key="7">
    <source>
        <dbReference type="SAM" id="MobiDB-lite"/>
    </source>
</evidence>
<evidence type="ECO:0000313" key="10">
    <source>
        <dbReference type="Proteomes" id="UP001591681"/>
    </source>
</evidence>
<evidence type="ECO:0000256" key="2">
    <source>
        <dbReference type="ARBA" id="ARBA00023125"/>
    </source>
</evidence>
<dbReference type="InterPro" id="IPR001356">
    <property type="entry name" value="HD"/>
</dbReference>
<evidence type="ECO:0000259" key="8">
    <source>
        <dbReference type="PROSITE" id="PS50071"/>
    </source>
</evidence>
<evidence type="ECO:0000256" key="5">
    <source>
        <dbReference type="PROSITE-ProRule" id="PRU00108"/>
    </source>
</evidence>
<dbReference type="Proteomes" id="UP001591681">
    <property type="component" value="Unassembled WGS sequence"/>
</dbReference>
<feature type="DNA-binding region" description="Homeobox" evidence="5">
    <location>
        <begin position="147"/>
        <end position="206"/>
    </location>
</feature>
<dbReference type="SMART" id="SM00389">
    <property type="entry name" value="HOX"/>
    <property type="match status" value="1"/>
</dbReference>
<dbReference type="FunFam" id="1.10.10.60:FF:000067">
    <property type="entry name" value="NK6 homeobox 1"/>
    <property type="match status" value="1"/>
</dbReference>
<comment type="caution">
    <text evidence="9">The sequence shown here is derived from an EMBL/GenBank/DDBJ whole genome shotgun (WGS) entry which is preliminary data.</text>
</comment>
<protein>
    <recommendedName>
        <fullName evidence="8">Homeobox domain-containing protein</fullName>
    </recommendedName>
</protein>
<evidence type="ECO:0000256" key="1">
    <source>
        <dbReference type="ARBA" id="ARBA00004123"/>
    </source>
</evidence>
<dbReference type="PRINTS" id="PR00031">
    <property type="entry name" value="HTHREPRESSR"/>
</dbReference>
<dbReference type="InterPro" id="IPR017970">
    <property type="entry name" value="Homeobox_CS"/>
</dbReference>
<dbReference type="Pfam" id="PF00046">
    <property type="entry name" value="Homeodomain"/>
    <property type="match status" value="1"/>
</dbReference>
<dbReference type="PANTHER" id="PTHR24340">
    <property type="entry name" value="HOMEOBOX PROTEIN NKX"/>
    <property type="match status" value="1"/>
</dbReference>
<name>A0ABD1JY31_9TELE</name>
<sequence>MDPSLPGPFLFNNGLGQFSSDLKAPMCQYSVPNSFYKLNPALGGQLPAGTPHGISDILSRSVVGAPGTPLLSGYPAMGGFAAGVPPPAVYYNRDYNAPLAGFAKAPDCPALKGRPGGCWTDMPYECRGSRQPCSNSGVSVGEGVGRKKHTRPTFSGHQIFALEKTFEQTKYLAGPERARLAYSLGMTESQVKVWFQNRRTKWRKKSASEPSSTQAARGEGGPDGSDNEVEDEEYNKPLDPDSDDEKIRQLLRKHRRAFSVLRLGPHV</sequence>
<evidence type="ECO:0000313" key="9">
    <source>
        <dbReference type="EMBL" id="KAL2091783.1"/>
    </source>
</evidence>
<keyword evidence="10" id="KW-1185">Reference proteome</keyword>
<keyword evidence="4 5" id="KW-0539">Nucleus</keyword>
<comment type="subcellular location">
    <subcellularLocation>
        <location evidence="1 5 6">Nucleus</location>
    </subcellularLocation>
</comment>
<gene>
    <name evidence="9" type="ORF">ACEWY4_011581</name>
</gene>
<dbReference type="AlphaFoldDB" id="A0ABD1JY31"/>
<feature type="domain" description="Homeobox" evidence="8">
    <location>
        <begin position="145"/>
        <end position="205"/>
    </location>
</feature>
<dbReference type="GO" id="GO:0005634">
    <property type="term" value="C:nucleus"/>
    <property type="evidence" value="ECO:0007669"/>
    <property type="project" value="UniProtKB-SubCell"/>
</dbReference>
<evidence type="ECO:0000256" key="4">
    <source>
        <dbReference type="ARBA" id="ARBA00023242"/>
    </source>
</evidence>
<feature type="region of interest" description="Disordered" evidence="7">
    <location>
        <begin position="130"/>
        <end position="151"/>
    </location>
</feature>
<dbReference type="PROSITE" id="PS00027">
    <property type="entry name" value="HOMEOBOX_1"/>
    <property type="match status" value="1"/>
</dbReference>
<accession>A0ABD1JY31</accession>
<evidence type="ECO:0000256" key="3">
    <source>
        <dbReference type="ARBA" id="ARBA00023155"/>
    </source>
</evidence>
<dbReference type="Gene3D" id="1.10.10.60">
    <property type="entry name" value="Homeodomain-like"/>
    <property type="match status" value="1"/>
</dbReference>
<dbReference type="EMBL" id="JBHFQA010000010">
    <property type="protein sequence ID" value="KAL2091783.1"/>
    <property type="molecule type" value="Genomic_DNA"/>
</dbReference>
<evidence type="ECO:0000256" key="6">
    <source>
        <dbReference type="RuleBase" id="RU000682"/>
    </source>
</evidence>
<feature type="region of interest" description="Disordered" evidence="7">
    <location>
        <begin position="199"/>
        <end position="248"/>
    </location>
</feature>
<dbReference type="PANTHER" id="PTHR24340:SF115">
    <property type="entry name" value="HOMEOBOX PROTEIN NKX-6.3"/>
    <property type="match status" value="1"/>
</dbReference>
<dbReference type="GO" id="GO:0003677">
    <property type="term" value="F:DNA binding"/>
    <property type="evidence" value="ECO:0007669"/>
    <property type="project" value="UniProtKB-UniRule"/>
</dbReference>
<dbReference type="PRINTS" id="PR00024">
    <property type="entry name" value="HOMEOBOX"/>
</dbReference>
<keyword evidence="2 5" id="KW-0238">DNA-binding</keyword>
<dbReference type="PROSITE" id="PS50071">
    <property type="entry name" value="HOMEOBOX_2"/>
    <property type="match status" value="1"/>
</dbReference>
<proteinExistence type="predicted"/>
<dbReference type="SUPFAM" id="SSF46689">
    <property type="entry name" value="Homeodomain-like"/>
    <property type="match status" value="1"/>
</dbReference>
<reference evidence="9 10" key="1">
    <citation type="submission" date="2024-09" db="EMBL/GenBank/DDBJ databases">
        <title>A chromosome-level genome assembly of Gray's grenadier anchovy, Coilia grayii.</title>
        <authorList>
            <person name="Fu Z."/>
        </authorList>
    </citation>
    <scope>NUCLEOTIDE SEQUENCE [LARGE SCALE GENOMIC DNA]</scope>
    <source>
        <strain evidence="9">G4</strain>
        <tissue evidence="9">Muscle</tissue>
    </source>
</reference>